<keyword evidence="5" id="KW-1185">Reference proteome</keyword>
<gene>
    <name evidence="4" type="ORF">E3O46_11280</name>
</gene>
<organism evidence="4 5">
    <name type="scientific">Cryobacterium glucosi</name>
    <dbReference type="NCBI Taxonomy" id="1259175"/>
    <lineage>
        <taxon>Bacteria</taxon>
        <taxon>Bacillati</taxon>
        <taxon>Actinomycetota</taxon>
        <taxon>Actinomycetes</taxon>
        <taxon>Micrococcales</taxon>
        <taxon>Microbacteriaceae</taxon>
        <taxon>Cryobacterium</taxon>
    </lineage>
</organism>
<sequence length="430" mass="46496">MTKQTQLKVLVIGLNFSPEVTGIAPYTSGLVQGLVERGFAVDVITAHPHYPEWKVHAGFGGRKTSEFLDGVRVTRLPHYVPSSPEGLKRLASEISFGIGVMFAKWGRPDVIVMVSPALFSTALAMLRARMSHRKRIVNIWIQDLYSLGMAETGTGSDFITRVVTWVEKVTIAAASGVVVIHSRFAAHLGEKFGIGSAQIEVIRNWTHLKPTPPFDFTAVRATHGWNPDETVVLHAGNMGIKQALGNVVEAARLAEAQDLPVRFVLLGNGSQRDALMAQGKGISRLQFIDSLDDFGFQRALASADILLVNEKLGVSEMAVPSKLTSYYNAGRPVIAATDRRGVTAAEIESARGGVVVDAEDPQAIIDEAIGLRDDPARAALFGANGMRYRADVLGQEVAIDRFAQWLRGLTSMQDHVDGHSHSLGKDGGNS</sequence>
<accession>A0ABY2IN86</accession>
<dbReference type="PANTHER" id="PTHR12526">
    <property type="entry name" value="GLYCOSYLTRANSFERASE"/>
    <property type="match status" value="1"/>
</dbReference>
<comment type="caution">
    <text evidence="4">The sequence shown here is derived from an EMBL/GenBank/DDBJ whole genome shotgun (WGS) entry which is preliminary data.</text>
</comment>
<name>A0ABY2IN86_9MICO</name>
<dbReference type="EMBL" id="SOFS01000021">
    <property type="protein sequence ID" value="TFC19994.1"/>
    <property type="molecule type" value="Genomic_DNA"/>
</dbReference>
<evidence type="ECO:0000313" key="4">
    <source>
        <dbReference type="EMBL" id="TFC19994.1"/>
    </source>
</evidence>
<evidence type="ECO:0000259" key="3">
    <source>
        <dbReference type="Pfam" id="PF13579"/>
    </source>
</evidence>
<keyword evidence="1" id="KW-0328">Glycosyltransferase</keyword>
<evidence type="ECO:0000256" key="1">
    <source>
        <dbReference type="ARBA" id="ARBA00022676"/>
    </source>
</evidence>
<feature type="domain" description="Glycosyltransferase subfamily 4-like N-terminal" evidence="3">
    <location>
        <begin position="21"/>
        <end position="205"/>
    </location>
</feature>
<dbReference type="RefSeq" id="WP_134449682.1">
    <property type="nucleotide sequence ID" value="NZ_SOFS01000021.1"/>
</dbReference>
<evidence type="ECO:0000313" key="5">
    <source>
        <dbReference type="Proteomes" id="UP000297604"/>
    </source>
</evidence>
<protein>
    <submittedName>
        <fullName evidence="4">Glycosyltransferase WbuB</fullName>
    </submittedName>
</protein>
<dbReference type="InterPro" id="IPR028098">
    <property type="entry name" value="Glyco_trans_4-like_N"/>
</dbReference>
<evidence type="ECO:0000256" key="2">
    <source>
        <dbReference type="ARBA" id="ARBA00022679"/>
    </source>
</evidence>
<keyword evidence="2" id="KW-0808">Transferase</keyword>
<dbReference type="CDD" id="cd03794">
    <property type="entry name" value="GT4_WbuB-like"/>
    <property type="match status" value="1"/>
</dbReference>
<dbReference type="Pfam" id="PF13692">
    <property type="entry name" value="Glyco_trans_1_4"/>
    <property type="match status" value="1"/>
</dbReference>
<dbReference type="Pfam" id="PF13579">
    <property type="entry name" value="Glyco_trans_4_4"/>
    <property type="match status" value="1"/>
</dbReference>
<proteinExistence type="predicted"/>
<dbReference type="Proteomes" id="UP000297604">
    <property type="component" value="Unassembled WGS sequence"/>
</dbReference>
<dbReference type="SUPFAM" id="SSF53756">
    <property type="entry name" value="UDP-Glycosyltransferase/glycogen phosphorylase"/>
    <property type="match status" value="1"/>
</dbReference>
<reference evidence="4 5" key="1">
    <citation type="submission" date="2019-03" db="EMBL/GenBank/DDBJ databases">
        <title>Genomics of glacier-inhabiting Cryobacterium strains.</title>
        <authorList>
            <person name="Liu Q."/>
            <person name="Xin Y.-H."/>
        </authorList>
    </citation>
    <scope>NUCLEOTIDE SEQUENCE [LARGE SCALE GENOMIC DNA]</scope>
    <source>
        <strain evidence="4 5">MDB1-5</strain>
    </source>
</reference>
<dbReference type="Gene3D" id="3.40.50.2000">
    <property type="entry name" value="Glycogen Phosphorylase B"/>
    <property type="match status" value="2"/>
</dbReference>